<dbReference type="EMBL" id="VSWD01000013">
    <property type="protein sequence ID" value="KAK3084926.1"/>
    <property type="molecule type" value="Genomic_DNA"/>
</dbReference>
<evidence type="ECO:0000256" key="1">
    <source>
        <dbReference type="SAM" id="Coils"/>
    </source>
</evidence>
<dbReference type="Gene3D" id="1.10.287.1490">
    <property type="match status" value="1"/>
</dbReference>
<evidence type="ECO:0000313" key="3">
    <source>
        <dbReference type="EMBL" id="KAK3084926.1"/>
    </source>
</evidence>
<feature type="region of interest" description="Disordered" evidence="2">
    <location>
        <begin position="328"/>
        <end position="372"/>
    </location>
</feature>
<dbReference type="AlphaFoldDB" id="A0AA88XL58"/>
<accession>A0AA88XL58</accession>
<comment type="caution">
    <text evidence="3">The sequence shown here is derived from an EMBL/GenBank/DDBJ whole genome shotgun (WGS) entry which is preliminary data.</text>
</comment>
<feature type="compositionally biased region" description="Basic and acidic residues" evidence="2">
    <location>
        <begin position="329"/>
        <end position="346"/>
    </location>
</feature>
<proteinExistence type="predicted"/>
<keyword evidence="1" id="KW-0175">Coiled coil</keyword>
<organism evidence="3 4">
    <name type="scientific">Pinctada imbricata</name>
    <name type="common">Atlantic pearl-oyster</name>
    <name type="synonym">Pinctada martensii</name>
    <dbReference type="NCBI Taxonomy" id="66713"/>
    <lineage>
        <taxon>Eukaryota</taxon>
        <taxon>Metazoa</taxon>
        <taxon>Spiralia</taxon>
        <taxon>Lophotrochozoa</taxon>
        <taxon>Mollusca</taxon>
        <taxon>Bivalvia</taxon>
        <taxon>Autobranchia</taxon>
        <taxon>Pteriomorphia</taxon>
        <taxon>Pterioida</taxon>
        <taxon>Pterioidea</taxon>
        <taxon>Pteriidae</taxon>
        <taxon>Pinctada</taxon>
    </lineage>
</organism>
<feature type="coiled-coil region" evidence="1">
    <location>
        <begin position="85"/>
        <end position="119"/>
    </location>
</feature>
<dbReference type="SUPFAM" id="SSF57997">
    <property type="entry name" value="Tropomyosin"/>
    <property type="match status" value="1"/>
</dbReference>
<feature type="region of interest" description="Disordered" evidence="2">
    <location>
        <begin position="1"/>
        <end position="24"/>
    </location>
</feature>
<dbReference type="Proteomes" id="UP001186944">
    <property type="component" value="Unassembled WGS sequence"/>
</dbReference>
<keyword evidence="4" id="KW-1185">Reference proteome</keyword>
<evidence type="ECO:0000313" key="4">
    <source>
        <dbReference type="Proteomes" id="UP001186944"/>
    </source>
</evidence>
<evidence type="ECO:0000256" key="2">
    <source>
        <dbReference type="SAM" id="MobiDB-lite"/>
    </source>
</evidence>
<feature type="coiled-coil region" evidence="1">
    <location>
        <begin position="148"/>
        <end position="192"/>
    </location>
</feature>
<gene>
    <name evidence="3" type="ORF">FSP39_021547</name>
</gene>
<sequence length="372" mass="42933">MGKKGKKRKMELSDLSNHSENCNHDTEGNTVSVILGDANNVLYGNTDLPTVSTPIAGQLDTSGMNSRLNEMNQKLDFIMNKLTKLDVIEKRMDRLDGRLDSVETRMDAAEKKTVEFEQSVNFVSNKCDEFQSKSDEISEMSRVLTKQKQEMTSLMEGIERQKTEIEKLSAEMGEMSAKKEELTNKVTDLQCRSMKYNLVFTGLCGETRDEDTTDKVRNFIYNELGIEHRIEFCNVHRFGRFVHGKERPIVAKFLYNADRELVKENAYLLRGSGYGIHEQFPKVIEDRRRELYPIMKDMKRIHGGKNVKLIRDKLYVNGRPYDVNVHGYRAQEHSDPEPNRQPRRDPQTSGNQERSAPRPRQEPVPMDNEPAH</sequence>
<name>A0AA88XL58_PINIB</name>
<reference evidence="3" key="1">
    <citation type="submission" date="2019-08" db="EMBL/GenBank/DDBJ databases">
        <title>The improved chromosome-level genome for the pearl oyster Pinctada fucata martensii using PacBio sequencing and Hi-C.</title>
        <authorList>
            <person name="Zheng Z."/>
        </authorList>
    </citation>
    <scope>NUCLEOTIDE SEQUENCE</scope>
    <source>
        <strain evidence="3">ZZ-2019</strain>
        <tissue evidence="3">Adductor muscle</tissue>
    </source>
</reference>
<protein>
    <submittedName>
        <fullName evidence="3">Uncharacterized protein</fullName>
    </submittedName>
</protein>